<feature type="transmembrane region" description="Helical" evidence="6">
    <location>
        <begin position="151"/>
        <end position="174"/>
    </location>
</feature>
<comment type="subcellular location">
    <subcellularLocation>
        <location evidence="1 6">Cell membrane</location>
        <topology evidence="1 6">Multi-pass membrane protein</topology>
    </subcellularLocation>
</comment>
<protein>
    <submittedName>
        <fullName evidence="8">FtsX-like permease family protein</fullName>
    </submittedName>
</protein>
<feature type="transmembrane region" description="Helical" evidence="6">
    <location>
        <begin position="226"/>
        <end position="251"/>
    </location>
</feature>
<evidence type="ECO:0000256" key="2">
    <source>
        <dbReference type="ARBA" id="ARBA00022475"/>
    </source>
</evidence>
<feature type="transmembrane region" description="Helical" evidence="6">
    <location>
        <begin position="527"/>
        <end position="551"/>
    </location>
</feature>
<comment type="similarity">
    <text evidence="6">Belongs to the ABC-4 integral membrane protein family.</text>
</comment>
<accession>A0ABW3SFY7</accession>
<evidence type="ECO:0000313" key="8">
    <source>
        <dbReference type="EMBL" id="MFD1183718.1"/>
    </source>
</evidence>
<feature type="transmembrane region" description="Helical" evidence="6">
    <location>
        <begin position="18"/>
        <end position="40"/>
    </location>
</feature>
<dbReference type="InterPro" id="IPR027022">
    <property type="entry name" value="ABC_permease_BceB-typ"/>
</dbReference>
<evidence type="ECO:0000256" key="3">
    <source>
        <dbReference type="ARBA" id="ARBA00022692"/>
    </source>
</evidence>
<dbReference type="PANTHER" id="PTHR46795">
    <property type="entry name" value="ABC TRANSPORTER PERMEASE-RELATED-RELATED"/>
    <property type="match status" value="1"/>
</dbReference>
<evidence type="ECO:0000313" key="9">
    <source>
        <dbReference type="Proteomes" id="UP001597211"/>
    </source>
</evidence>
<dbReference type="InterPro" id="IPR052536">
    <property type="entry name" value="ABC-4_Integral_Memb_Prot"/>
</dbReference>
<feature type="transmembrane region" description="Helical" evidence="6">
    <location>
        <begin position="616"/>
        <end position="636"/>
    </location>
</feature>
<evidence type="ECO:0000256" key="4">
    <source>
        <dbReference type="ARBA" id="ARBA00022989"/>
    </source>
</evidence>
<proteinExistence type="inferred from homology"/>
<keyword evidence="2 6" id="KW-1003">Cell membrane</keyword>
<gene>
    <name evidence="8" type="ORF">ACFQ2Z_20440</name>
</gene>
<organism evidence="8 9">
    <name type="scientific">Paenibacillus timonensis</name>
    <dbReference type="NCBI Taxonomy" id="225915"/>
    <lineage>
        <taxon>Bacteria</taxon>
        <taxon>Bacillati</taxon>
        <taxon>Bacillota</taxon>
        <taxon>Bacilli</taxon>
        <taxon>Bacillales</taxon>
        <taxon>Paenibacillaceae</taxon>
        <taxon>Paenibacillus</taxon>
    </lineage>
</organism>
<feature type="transmembrane region" description="Helical" evidence="6">
    <location>
        <begin position="60"/>
        <end position="80"/>
    </location>
</feature>
<evidence type="ECO:0000256" key="5">
    <source>
        <dbReference type="ARBA" id="ARBA00023136"/>
    </source>
</evidence>
<dbReference type="InterPro" id="IPR003838">
    <property type="entry name" value="ABC3_permease_C"/>
</dbReference>
<feature type="transmembrane region" description="Helical" evidence="6">
    <location>
        <begin position="583"/>
        <end position="610"/>
    </location>
</feature>
<feature type="transmembrane region" description="Helical" evidence="6">
    <location>
        <begin position="195"/>
        <end position="214"/>
    </location>
</feature>
<evidence type="ECO:0000259" key="7">
    <source>
        <dbReference type="Pfam" id="PF02687"/>
    </source>
</evidence>
<keyword evidence="5 6" id="KW-0472">Membrane</keyword>
<feature type="domain" description="ABC3 transporter permease C-terminal" evidence="7">
    <location>
        <begin position="63"/>
        <end position="176"/>
    </location>
</feature>
<dbReference type="PANTHER" id="PTHR46795:SF1">
    <property type="entry name" value="ABC TRANSPORTER PERMEASE PROTEIN"/>
    <property type="match status" value="1"/>
</dbReference>
<dbReference type="PIRSF" id="PIRSF018968">
    <property type="entry name" value="ABC_permease_BceB"/>
    <property type="match status" value="1"/>
</dbReference>
<keyword evidence="9" id="KW-1185">Reference proteome</keyword>
<reference evidence="9" key="1">
    <citation type="journal article" date="2019" name="Int. J. Syst. Evol. Microbiol.">
        <title>The Global Catalogue of Microorganisms (GCM) 10K type strain sequencing project: providing services to taxonomists for standard genome sequencing and annotation.</title>
        <authorList>
            <consortium name="The Broad Institute Genomics Platform"/>
            <consortium name="The Broad Institute Genome Sequencing Center for Infectious Disease"/>
            <person name="Wu L."/>
            <person name="Ma J."/>
        </authorList>
    </citation>
    <scope>NUCLEOTIDE SEQUENCE [LARGE SCALE GENOMIC DNA]</scope>
    <source>
        <strain evidence="9">CCUG 48216</strain>
    </source>
</reference>
<keyword evidence="6" id="KW-0813">Transport</keyword>
<dbReference type="Pfam" id="PF02687">
    <property type="entry name" value="FtsX"/>
    <property type="match status" value="1"/>
</dbReference>
<feature type="transmembrane region" description="Helical" evidence="6">
    <location>
        <begin position="109"/>
        <end position="131"/>
    </location>
</feature>
<evidence type="ECO:0000256" key="6">
    <source>
        <dbReference type="PIRNR" id="PIRNR018968"/>
    </source>
</evidence>
<keyword evidence="3 6" id="KW-0812">Transmembrane</keyword>
<dbReference type="Proteomes" id="UP001597211">
    <property type="component" value="Unassembled WGS sequence"/>
</dbReference>
<dbReference type="EMBL" id="JBHTKZ010000053">
    <property type="protein sequence ID" value="MFD1183718.1"/>
    <property type="molecule type" value="Genomic_DNA"/>
</dbReference>
<name>A0ABW3SFY7_9BACL</name>
<feature type="transmembrane region" description="Helical" evidence="6">
    <location>
        <begin position="280"/>
        <end position="301"/>
    </location>
</feature>
<comment type="caution">
    <text evidence="8">The sequence shown here is derived from an EMBL/GenBank/DDBJ whole genome shotgun (WGS) entry which is preliminary data.</text>
</comment>
<dbReference type="RefSeq" id="WP_240270826.1">
    <property type="nucleotide sequence ID" value="NZ_JAKSXN010000057.1"/>
</dbReference>
<sequence>MNFLQFAFNNVRRNARAYFAYFLSSAFMVMIFFTYAMFIFHPGIAQSEMGRMTSIGMEVAEYIIFVFSILFVLFSIGSFLKARSKEFGVLSLLGATTGSINRLVFLENLIIGIGSIVAGLAGGLLLSKLFLLLSVKATGIRGLPFYWPWKAMGFTAVAFLVLFVVLSVFTLVFFRKNRVIELLGGGSKPKTAPRVSWVLALLGVALLASAVLLLKGGNGLDFSKVMLAAATGIWGTYFFYTQVTVALIRLLKRSRRLLWRGTRLLWVSEMAYKIKDNARMLFMVTVAISLACMSVGVILAAQAQNERVYEGNPFAFSYGVYEEKFAQADLAWIDQQLSEKGIRYEAIERESFMGYIGSSESYVEAVSRSEYNKIAKMLEAATLPEIGKGQAIAYAMEGTAAEGALKGQTIPVSFSFLENPLQLESIRNEIPLTGINSQTSVVVLSDADFTELKQGLSEENQNRLYRSIDFYIPAWQQKGAPRLQDPEIVIGKNLFQGMMNRVERDETNNYMSSRGRSYAETWEQLSMLSFVGIFIAAIFSVSSASFLYFKLYSELNQDRRMYHSLSKIGLGDREMRYSSSLQIALLFFIPVVISGIQTMVVLSLLGARFLLGNVTVPVLTATGAFLAAQLLYYVVVRSRYVLQLKRVMV</sequence>
<evidence type="ECO:0000256" key="1">
    <source>
        <dbReference type="ARBA" id="ARBA00004651"/>
    </source>
</evidence>
<keyword evidence="4 6" id="KW-1133">Transmembrane helix</keyword>